<dbReference type="RefSeq" id="WP_025420758.1">
    <property type="nucleotide sequence ID" value="NZ_CP006569.1"/>
</dbReference>
<proteinExistence type="predicted"/>
<dbReference type="OrthoDB" id="9785438at2"/>
<gene>
    <name evidence="2" type="ORF">Sant_0532</name>
</gene>
<dbReference type="PANTHER" id="PTHR33639:SF2">
    <property type="entry name" value="DUF393 DOMAIN-CONTAINING PROTEIN"/>
    <property type="match status" value="1"/>
</dbReference>
<organism evidence="2 3">
    <name type="scientific">Sodalis praecaptivus</name>
    <dbReference type="NCBI Taxonomy" id="1239307"/>
    <lineage>
        <taxon>Bacteria</taxon>
        <taxon>Pseudomonadati</taxon>
        <taxon>Pseudomonadota</taxon>
        <taxon>Gammaproteobacteria</taxon>
        <taxon>Enterobacterales</taxon>
        <taxon>Bruguierivoracaceae</taxon>
        <taxon>Sodalis</taxon>
    </lineage>
</organism>
<dbReference type="PANTHER" id="PTHR33639">
    <property type="entry name" value="THIOL-DISULFIDE OXIDOREDUCTASE DCC"/>
    <property type="match status" value="1"/>
</dbReference>
<feature type="compositionally biased region" description="Basic and acidic residues" evidence="1">
    <location>
        <begin position="152"/>
        <end position="165"/>
    </location>
</feature>
<dbReference type="EMBL" id="CP006569">
    <property type="protein sequence ID" value="AHF75628.1"/>
    <property type="molecule type" value="Genomic_DNA"/>
</dbReference>
<dbReference type="Proteomes" id="UP000019028">
    <property type="component" value="Chromosome"/>
</dbReference>
<dbReference type="HOGENOM" id="CLU_092206_1_0_6"/>
<dbReference type="GO" id="GO:0015035">
    <property type="term" value="F:protein-disulfide reductase activity"/>
    <property type="evidence" value="ECO:0007669"/>
    <property type="project" value="InterPro"/>
</dbReference>
<reference evidence="2 3" key="1">
    <citation type="journal article" date="2014" name="Genome Biol. Evol.">
        <title>Genome degeneration and adaptation in a nascent stage of symbiosis.</title>
        <authorList>
            <person name="Oakeson K.F."/>
            <person name="Gil R."/>
            <person name="Clayton A.L."/>
            <person name="Dunn D.M."/>
            <person name="von Niederhausern A.C."/>
            <person name="Hamil C."/>
            <person name="Aoyagi A."/>
            <person name="Duval B."/>
            <person name="Baca A."/>
            <person name="Silva F.J."/>
            <person name="Vallier A."/>
            <person name="Jackson D.G."/>
            <person name="Latorre A."/>
            <person name="Weiss R.B."/>
            <person name="Heddi A."/>
            <person name="Moya A."/>
            <person name="Dale C."/>
        </authorList>
    </citation>
    <scope>NUCLEOTIDE SEQUENCE [LARGE SCALE GENOMIC DNA]</scope>
    <source>
        <strain evidence="2 3">HS1</strain>
    </source>
</reference>
<dbReference type="Pfam" id="PF04134">
    <property type="entry name" value="DCC1-like"/>
    <property type="match status" value="1"/>
</dbReference>
<dbReference type="KEGG" id="sod:Sant_0532"/>
<name>W0HU11_9GAMM</name>
<protein>
    <submittedName>
        <fullName evidence="2">Putative thiol-disulfide oxidoreductase DCC</fullName>
    </submittedName>
</protein>
<dbReference type="AlphaFoldDB" id="W0HU11"/>
<accession>W0HU11</accession>
<keyword evidence="3" id="KW-1185">Reference proteome</keyword>
<evidence type="ECO:0000256" key="1">
    <source>
        <dbReference type="SAM" id="MobiDB-lite"/>
    </source>
</evidence>
<dbReference type="InterPro" id="IPR052927">
    <property type="entry name" value="DCC_oxidoreductase"/>
</dbReference>
<dbReference type="PATRIC" id="fig|1239307.3.peg.569"/>
<evidence type="ECO:0000313" key="3">
    <source>
        <dbReference type="Proteomes" id="UP000019028"/>
    </source>
</evidence>
<evidence type="ECO:0000313" key="2">
    <source>
        <dbReference type="EMBL" id="AHF75628.1"/>
    </source>
</evidence>
<dbReference type="InterPro" id="IPR007263">
    <property type="entry name" value="DCC1-like"/>
</dbReference>
<feature type="region of interest" description="Disordered" evidence="1">
    <location>
        <begin position="152"/>
        <end position="173"/>
    </location>
</feature>
<sequence>MPETTHRPTRPKLYVIKNPRRLPPPHLSTGDRVMLFDGECVLCRRMIQCLIRIDSRQRIRLATVQSPPGQALLRWAGLPVDNFNTIAYIAQGQVSVRSEAFLQALNQLGWPWRALAVMRILPRGLRDRLYDGVARHRYRWFGKLPAGTLPPDDKGGNRYLDHGQDCPKSGSAG</sequence>